<dbReference type="PANTHER" id="PTHR47642">
    <property type="entry name" value="ATP-DEPENDENT DNA HELICASE"/>
    <property type="match status" value="1"/>
</dbReference>
<proteinExistence type="predicted"/>
<keyword evidence="4" id="KW-1185">Reference proteome</keyword>
<dbReference type="FunFam" id="3.40.50.300:FF:001498">
    <property type="entry name" value="ATP-dependent DNA helicase"/>
    <property type="match status" value="1"/>
</dbReference>
<dbReference type="Pfam" id="PF05970">
    <property type="entry name" value="PIF1"/>
    <property type="match status" value="1"/>
</dbReference>
<dbReference type="EMBL" id="JANSUY010000012">
    <property type="protein sequence ID" value="MCR9016104.1"/>
    <property type="molecule type" value="Genomic_DNA"/>
</dbReference>
<name>A0A9X2P4D1_9BACT</name>
<dbReference type="AlphaFoldDB" id="A0A9X2P4D1"/>
<dbReference type="GO" id="GO:0006281">
    <property type="term" value="P:DNA repair"/>
    <property type="evidence" value="ECO:0007669"/>
    <property type="project" value="InterPro"/>
</dbReference>
<dbReference type="CDD" id="cd18809">
    <property type="entry name" value="SF1_C_RecD"/>
    <property type="match status" value="1"/>
</dbReference>
<evidence type="ECO:0000259" key="2">
    <source>
        <dbReference type="SMART" id="SM00382"/>
    </source>
</evidence>
<evidence type="ECO:0000313" key="4">
    <source>
        <dbReference type="Proteomes" id="UP001142175"/>
    </source>
</evidence>
<dbReference type="InterPro" id="IPR051055">
    <property type="entry name" value="PIF1_helicase"/>
</dbReference>
<feature type="domain" description="AAA+ ATPase" evidence="2">
    <location>
        <begin position="19"/>
        <end position="179"/>
    </location>
</feature>
<comment type="caution">
    <text evidence="3">The sequence shown here is derived from an EMBL/GenBank/DDBJ whole genome shotgun (WGS) entry which is preliminary data.</text>
</comment>
<dbReference type="InterPro" id="IPR029491">
    <property type="entry name" value="Helicase_HTH"/>
</dbReference>
<organism evidence="3 4">
    <name type="scientific">Aquiflexum gelatinilyticum</name>
    <dbReference type="NCBI Taxonomy" id="2961943"/>
    <lineage>
        <taxon>Bacteria</taxon>
        <taxon>Pseudomonadati</taxon>
        <taxon>Bacteroidota</taxon>
        <taxon>Cytophagia</taxon>
        <taxon>Cytophagales</taxon>
        <taxon>Cyclobacteriaceae</taxon>
        <taxon>Aquiflexum</taxon>
    </lineage>
</organism>
<accession>A0A9X2P4D1</accession>
<dbReference type="GO" id="GO:0003678">
    <property type="term" value="F:DNA helicase activity"/>
    <property type="evidence" value="ECO:0007669"/>
    <property type="project" value="InterPro"/>
</dbReference>
<reference evidence="3" key="1">
    <citation type="submission" date="2022-08" db="EMBL/GenBank/DDBJ databases">
        <authorList>
            <person name="Zhang D."/>
        </authorList>
    </citation>
    <scope>NUCLEOTIDE SEQUENCE</scope>
    <source>
        <strain evidence="3">XJ19-11</strain>
    </source>
</reference>
<sequence length="758" mass="86693">METQQTDRLELAAHFVNSTNSPIFLTGKAGTGKTTFLRKLSELTHKRFVVLAPTGIAALHAKGVTLHSQFLLPFGTFLPTREPEGNFSNCGNFFTQYTLGRRHPLNMARKKVLKAVDLLIIDEVSMLRADILDAIDYRMRSVKRNFDEPFGGVQVLMIGDLFQLPPIVKDYEWQVLNKFYKSMHFFEAQAIRQSGMVYLELDKIFRQKDEKFITILNHLRDNEANEEDISFLNSFYKTEEEIKNLQDTIIITTHNYKAEEHNQKELAALKTKAYTFEAVIEKDFPESLYPLPKVLELKEGAQIMFIKNDTSGYSEYFNGKMATVKKIDGDEITVILADSRVEYTLRKEVWENKKYVVNEDSKELEEEVIGTFEQYPIKLAWAVTVHKSQGLTFDKAIIDVGQAFAPGQVYVALSRLRGLEGLTLRTRIQPHVINSDRDVVNFTHGTQDQEPLEKLLSIHQKKYMAKLLESTFDFGEILQAITTFNKDVSGTLEFEDAEMQKAIPDIYEGILQEGENTYKFQRQLLHILHLNEEDKLLDRLEKGSSYYAKLLQESLRKLLVHAGEVERFTRSKSYLEGISEIELMVYKKLSEVKKVTFLIPAILNGEEIGKMEKVSQELIHLRLSLAQDAKQAAKDNPKFASNKTGRKKKGKGEAKFKREKGETYEITYELSQSGKSISEIASERELAESTIRGHLAKGITEGKVSIHSHLSQKEIEELGNLIQSKNGDIVLVRQEFPTKYDYGTLKMVANHLANLEKE</sequence>
<dbReference type="Proteomes" id="UP001142175">
    <property type="component" value="Unassembled WGS sequence"/>
</dbReference>
<evidence type="ECO:0000313" key="3">
    <source>
        <dbReference type="EMBL" id="MCR9016104.1"/>
    </source>
</evidence>
<dbReference type="SMART" id="SM00382">
    <property type="entry name" value="AAA"/>
    <property type="match status" value="1"/>
</dbReference>
<dbReference type="Gene3D" id="3.40.50.300">
    <property type="entry name" value="P-loop containing nucleotide triphosphate hydrolases"/>
    <property type="match status" value="2"/>
</dbReference>
<dbReference type="GO" id="GO:0000723">
    <property type="term" value="P:telomere maintenance"/>
    <property type="evidence" value="ECO:0007669"/>
    <property type="project" value="InterPro"/>
</dbReference>
<dbReference type="RefSeq" id="WP_258423960.1">
    <property type="nucleotide sequence ID" value="NZ_JANSUY010000012.1"/>
</dbReference>
<dbReference type="SUPFAM" id="SSF52540">
    <property type="entry name" value="P-loop containing nucleoside triphosphate hydrolases"/>
    <property type="match status" value="2"/>
</dbReference>
<dbReference type="Pfam" id="PF14493">
    <property type="entry name" value="HTH_40"/>
    <property type="match status" value="1"/>
</dbReference>
<dbReference type="InterPro" id="IPR003593">
    <property type="entry name" value="AAA+_ATPase"/>
</dbReference>
<gene>
    <name evidence="3" type="ORF">NU887_13745</name>
</gene>
<feature type="region of interest" description="Disordered" evidence="1">
    <location>
        <begin position="634"/>
        <end position="656"/>
    </location>
</feature>
<protein>
    <submittedName>
        <fullName evidence="3">Helix-turn-helix domain-containing protein</fullName>
    </submittedName>
</protein>
<dbReference type="InterPro" id="IPR010285">
    <property type="entry name" value="DNA_helicase_pif1-like_DEAD"/>
</dbReference>
<evidence type="ECO:0000256" key="1">
    <source>
        <dbReference type="SAM" id="MobiDB-lite"/>
    </source>
</evidence>
<dbReference type="InterPro" id="IPR027417">
    <property type="entry name" value="P-loop_NTPase"/>
</dbReference>